<dbReference type="AlphaFoldDB" id="A0AAI8VE67"/>
<name>A0AAI8VE67_9PEZI</name>
<sequence length="81" mass="9087">MIADVCVRPVCEQQSSQLQVVVLHRPDEWGSILFRFRLIVSAEDAVFQEDLDDRSILPVHGLAQGPGSDHSVRFMRAPGEE</sequence>
<dbReference type="Proteomes" id="UP001295740">
    <property type="component" value="Unassembled WGS sequence"/>
</dbReference>
<dbReference type="EMBL" id="CAUWAG010000004">
    <property type="protein sequence ID" value="CAJ2502751.1"/>
    <property type="molecule type" value="Genomic_DNA"/>
</dbReference>
<proteinExistence type="predicted"/>
<protein>
    <submittedName>
        <fullName evidence="1">Uu.00g101450.m01.CDS01</fullName>
    </submittedName>
</protein>
<keyword evidence="2" id="KW-1185">Reference proteome</keyword>
<comment type="caution">
    <text evidence="1">The sequence shown here is derived from an EMBL/GenBank/DDBJ whole genome shotgun (WGS) entry which is preliminary data.</text>
</comment>
<accession>A0AAI8VE67</accession>
<organism evidence="1 2">
    <name type="scientific">Anthostomella pinea</name>
    <dbReference type="NCBI Taxonomy" id="933095"/>
    <lineage>
        <taxon>Eukaryota</taxon>
        <taxon>Fungi</taxon>
        <taxon>Dikarya</taxon>
        <taxon>Ascomycota</taxon>
        <taxon>Pezizomycotina</taxon>
        <taxon>Sordariomycetes</taxon>
        <taxon>Xylariomycetidae</taxon>
        <taxon>Xylariales</taxon>
        <taxon>Xylariaceae</taxon>
        <taxon>Anthostomella</taxon>
    </lineage>
</organism>
<evidence type="ECO:0000313" key="1">
    <source>
        <dbReference type="EMBL" id="CAJ2502751.1"/>
    </source>
</evidence>
<evidence type="ECO:0000313" key="2">
    <source>
        <dbReference type="Proteomes" id="UP001295740"/>
    </source>
</evidence>
<gene>
    <name evidence="1" type="ORF">KHLLAP_LOCUS3219</name>
</gene>
<reference evidence="1" key="1">
    <citation type="submission" date="2023-10" db="EMBL/GenBank/DDBJ databases">
        <authorList>
            <person name="Hackl T."/>
        </authorList>
    </citation>
    <scope>NUCLEOTIDE SEQUENCE</scope>
</reference>